<protein>
    <recommendedName>
        <fullName evidence="2">N-acetyltransferase domain-containing protein</fullName>
    </recommendedName>
</protein>
<dbReference type="CDD" id="cd04301">
    <property type="entry name" value="NAT_SF"/>
    <property type="match status" value="1"/>
</dbReference>
<accession>A0A2I2F9Y3</accession>
<feature type="domain" description="N-acetyltransferase" evidence="2">
    <location>
        <begin position="455"/>
        <end position="522"/>
    </location>
</feature>
<dbReference type="RefSeq" id="XP_024671448.1">
    <property type="nucleotide sequence ID" value="XM_024816543.1"/>
</dbReference>
<dbReference type="AlphaFoldDB" id="A0A2I2F9Y3"/>
<sequence length="617" mass="70049">MPQVRTHPAKGLPTKNNKQVIVRMSTTSEEETVIHEGRRAQQNGARNRQDGAQAAHIGVATPSSSRQPGQRAPRLANDPRNNKGPPITPAKKVLSPEEESAQQAELAKYYKPLNPELKAELEKLQQDILQKAHQNRFKDADFPVADAKFMEICRGGPGNDPSSEVFERIGVHRYDGQTRSALSVTGPDGGEQPSFEVADYAGAPDLPTFEEKVAQWQAYSNSRAVYSDVVDGKVVLSSEPSQGHLEMQKKARTAGEKLRSGQQDCKHRWEDAWTPEWETRPRLYSDLAEFIDWFRRWMDGTMALVCYTDIYHETFFDGTAHPDGVRGFLIPSLDDVETRIDTSVEETRLHRHESAEGYCYTLELHQRKEEEERLFKEAIRRERARDIYIQTRQAALEPHPLSPRANIYLRHALPSDAAELVEIFNHYISECPESIGVDPIETGDVRQRINDCHQQSLPFLVAVERRTGAIRDDNPEKVMGYALACDFAGRRSAGRYSAELELFVRPEAKRKGIGRCLMDKLLGMCDPTYNPKGGYSFEVPAEYTNNGERQLARLTFALSFPADDNSTYTWVKGWLHRVFEFEEQGLLQGNRVKFGKYQHVSYLVRSVGYSEGVEFDR</sequence>
<evidence type="ECO:0000313" key="3">
    <source>
        <dbReference type="EMBL" id="PLB37436.1"/>
    </source>
</evidence>
<evidence type="ECO:0000256" key="1">
    <source>
        <dbReference type="SAM" id="MobiDB-lite"/>
    </source>
</evidence>
<organism evidence="3 4">
    <name type="scientific">Aspergillus candidus</name>
    <dbReference type="NCBI Taxonomy" id="41067"/>
    <lineage>
        <taxon>Eukaryota</taxon>
        <taxon>Fungi</taxon>
        <taxon>Dikarya</taxon>
        <taxon>Ascomycota</taxon>
        <taxon>Pezizomycotina</taxon>
        <taxon>Eurotiomycetes</taxon>
        <taxon>Eurotiomycetidae</taxon>
        <taxon>Eurotiales</taxon>
        <taxon>Aspergillaceae</taxon>
        <taxon>Aspergillus</taxon>
        <taxon>Aspergillus subgen. Circumdati</taxon>
    </lineage>
</organism>
<dbReference type="InterPro" id="IPR016181">
    <property type="entry name" value="Acyl_CoA_acyltransferase"/>
</dbReference>
<feature type="compositionally biased region" description="Polar residues" evidence="1">
    <location>
        <begin position="14"/>
        <end position="27"/>
    </location>
</feature>
<dbReference type="Pfam" id="PF00583">
    <property type="entry name" value="Acetyltransf_1"/>
    <property type="match status" value="1"/>
</dbReference>
<dbReference type="GO" id="GO:0016747">
    <property type="term" value="F:acyltransferase activity, transferring groups other than amino-acyl groups"/>
    <property type="evidence" value="ECO:0007669"/>
    <property type="project" value="InterPro"/>
</dbReference>
<gene>
    <name evidence="3" type="ORF">BDW47DRAFT_126363</name>
</gene>
<dbReference type="EMBL" id="KZ559143">
    <property type="protein sequence ID" value="PLB37436.1"/>
    <property type="molecule type" value="Genomic_DNA"/>
</dbReference>
<dbReference type="Gene3D" id="3.40.630.30">
    <property type="match status" value="1"/>
</dbReference>
<dbReference type="Proteomes" id="UP000234585">
    <property type="component" value="Unassembled WGS sequence"/>
</dbReference>
<reference evidence="3 4" key="1">
    <citation type="submission" date="2017-12" db="EMBL/GenBank/DDBJ databases">
        <authorList>
            <consortium name="DOE Joint Genome Institute"/>
            <person name="Haridas S."/>
            <person name="Kjaerbolling I."/>
            <person name="Vesth T.C."/>
            <person name="Frisvad J.C."/>
            <person name="Nybo J.L."/>
            <person name="Theobald S."/>
            <person name="Kuo A."/>
            <person name="Bowyer P."/>
            <person name="Matsuda Y."/>
            <person name="Mondo S."/>
            <person name="Lyhne E.K."/>
            <person name="Kogle M.E."/>
            <person name="Clum A."/>
            <person name="Lipzen A."/>
            <person name="Salamov A."/>
            <person name="Ngan C.Y."/>
            <person name="Daum C."/>
            <person name="Chiniquy J."/>
            <person name="Barry K."/>
            <person name="LaButti K."/>
            <person name="Simmons B.A."/>
            <person name="Magnuson J.K."/>
            <person name="Mortensen U.H."/>
            <person name="Larsen T.O."/>
            <person name="Grigoriev I.V."/>
            <person name="Baker S.E."/>
            <person name="Andersen M.R."/>
            <person name="Nordberg H.P."/>
            <person name="Cantor M.N."/>
            <person name="Hua S.X."/>
        </authorList>
    </citation>
    <scope>NUCLEOTIDE SEQUENCE [LARGE SCALE GENOMIC DNA]</scope>
    <source>
        <strain evidence="3 4">CBS 102.13</strain>
    </source>
</reference>
<keyword evidence="4" id="KW-1185">Reference proteome</keyword>
<feature type="region of interest" description="Disordered" evidence="1">
    <location>
        <begin position="1"/>
        <end position="100"/>
    </location>
</feature>
<name>A0A2I2F9Y3_ASPCN</name>
<dbReference type="InterPro" id="IPR000182">
    <property type="entry name" value="GNAT_dom"/>
</dbReference>
<evidence type="ECO:0000313" key="4">
    <source>
        <dbReference type="Proteomes" id="UP000234585"/>
    </source>
</evidence>
<dbReference type="GeneID" id="36523703"/>
<dbReference type="SUPFAM" id="SSF55729">
    <property type="entry name" value="Acyl-CoA N-acyltransferases (Nat)"/>
    <property type="match status" value="1"/>
</dbReference>
<dbReference type="OrthoDB" id="2129362at2759"/>
<proteinExistence type="predicted"/>
<evidence type="ECO:0000259" key="2">
    <source>
        <dbReference type="Pfam" id="PF00583"/>
    </source>
</evidence>